<dbReference type="EMBL" id="JANPWB010000010">
    <property type="protein sequence ID" value="KAJ1138895.1"/>
    <property type="molecule type" value="Genomic_DNA"/>
</dbReference>
<gene>
    <name evidence="1" type="ORF">NDU88_005275</name>
</gene>
<name>A0AAV7QID7_PLEWA</name>
<protein>
    <submittedName>
        <fullName evidence="1">Uncharacterized protein</fullName>
    </submittedName>
</protein>
<dbReference type="AlphaFoldDB" id="A0AAV7QID7"/>
<proteinExistence type="predicted"/>
<dbReference type="Proteomes" id="UP001066276">
    <property type="component" value="Chromosome 6"/>
</dbReference>
<evidence type="ECO:0000313" key="1">
    <source>
        <dbReference type="EMBL" id="KAJ1138895.1"/>
    </source>
</evidence>
<organism evidence="1 2">
    <name type="scientific">Pleurodeles waltl</name>
    <name type="common">Iberian ribbed newt</name>
    <dbReference type="NCBI Taxonomy" id="8319"/>
    <lineage>
        <taxon>Eukaryota</taxon>
        <taxon>Metazoa</taxon>
        <taxon>Chordata</taxon>
        <taxon>Craniata</taxon>
        <taxon>Vertebrata</taxon>
        <taxon>Euteleostomi</taxon>
        <taxon>Amphibia</taxon>
        <taxon>Batrachia</taxon>
        <taxon>Caudata</taxon>
        <taxon>Salamandroidea</taxon>
        <taxon>Salamandridae</taxon>
        <taxon>Pleurodelinae</taxon>
        <taxon>Pleurodeles</taxon>
    </lineage>
</organism>
<accession>A0AAV7QID7</accession>
<reference evidence="1" key="1">
    <citation type="journal article" date="2022" name="bioRxiv">
        <title>Sequencing and chromosome-scale assembly of the giantPleurodeles waltlgenome.</title>
        <authorList>
            <person name="Brown T."/>
            <person name="Elewa A."/>
            <person name="Iarovenko S."/>
            <person name="Subramanian E."/>
            <person name="Araus A.J."/>
            <person name="Petzold A."/>
            <person name="Susuki M."/>
            <person name="Suzuki K.-i.T."/>
            <person name="Hayashi T."/>
            <person name="Toyoda A."/>
            <person name="Oliveira C."/>
            <person name="Osipova E."/>
            <person name="Leigh N.D."/>
            <person name="Simon A."/>
            <person name="Yun M.H."/>
        </authorList>
    </citation>
    <scope>NUCLEOTIDE SEQUENCE</scope>
    <source>
        <strain evidence="1">20211129_DDA</strain>
        <tissue evidence="1">Liver</tissue>
    </source>
</reference>
<keyword evidence="2" id="KW-1185">Reference proteome</keyword>
<sequence>MVRWGLDWPRGNHRLQCRSTLAWRITWGLWRLAVGPEALEVGGRSPAVQRLVAGLLVLLRGNGLVAQASGPGLIQGLEQWQEKRS</sequence>
<evidence type="ECO:0000313" key="2">
    <source>
        <dbReference type="Proteomes" id="UP001066276"/>
    </source>
</evidence>
<comment type="caution">
    <text evidence="1">The sequence shown here is derived from an EMBL/GenBank/DDBJ whole genome shotgun (WGS) entry which is preliminary data.</text>
</comment>